<evidence type="ECO:0000313" key="3">
    <source>
        <dbReference type="Proteomes" id="UP000002156"/>
    </source>
</evidence>
<proteinExistence type="predicted"/>
<evidence type="ECO:0000313" key="2">
    <source>
        <dbReference type="EMBL" id="ABY95831.1"/>
    </source>
</evidence>
<dbReference type="AlphaFoldDB" id="B0K811"/>
<name>B0K811_THEP3</name>
<feature type="region of interest" description="Disordered" evidence="1">
    <location>
        <begin position="1"/>
        <end position="20"/>
    </location>
</feature>
<protein>
    <recommendedName>
        <fullName evidence="4">RNA-directed DNA polymerase (Reverse transcriptase)</fullName>
    </recommendedName>
</protein>
<dbReference type="Proteomes" id="UP000002156">
    <property type="component" value="Chromosome"/>
</dbReference>
<evidence type="ECO:0000256" key="1">
    <source>
        <dbReference type="SAM" id="MobiDB-lite"/>
    </source>
</evidence>
<dbReference type="EMBL" id="CP000924">
    <property type="protein sequence ID" value="ABY95831.1"/>
    <property type="molecule type" value="Genomic_DNA"/>
</dbReference>
<accession>B0K811</accession>
<gene>
    <name evidence="2" type="ordered locus">Teth39_2210</name>
</gene>
<reference evidence="3" key="1">
    <citation type="submission" date="2008-01" db="EMBL/GenBank/DDBJ databases">
        <title>Complete sequence of Thermoanaerobacter pseudethanolicus 39E.</title>
        <authorList>
            <person name="Copeland A."/>
            <person name="Lucas S."/>
            <person name="Lapidus A."/>
            <person name="Barry K."/>
            <person name="Glavina del Rio T."/>
            <person name="Dalin E."/>
            <person name="Tice H."/>
            <person name="Pitluck S."/>
            <person name="Bruce D."/>
            <person name="Goodwin L."/>
            <person name="Saunders E."/>
            <person name="Brettin T."/>
            <person name="Detter J.C."/>
            <person name="Han C."/>
            <person name="Schmutz J."/>
            <person name="Larimer F."/>
            <person name="Land M."/>
            <person name="Hauser L."/>
            <person name="Kyrpides N."/>
            <person name="Lykidis A."/>
            <person name="Hemme C."/>
            <person name="Fields M.W."/>
            <person name="He Z."/>
            <person name="Zhou J."/>
            <person name="Richardson P."/>
        </authorList>
    </citation>
    <scope>NUCLEOTIDE SEQUENCE [LARGE SCALE GENOMIC DNA]</scope>
    <source>
        <strain evidence="3">ATCC 33223 / DSM 2355 / 39E</strain>
    </source>
</reference>
<organism evidence="2 3">
    <name type="scientific">Thermoanaerobacter pseudethanolicus (strain ATCC 33223 / 39E)</name>
    <name type="common">Clostridium thermohydrosulfuricum</name>
    <dbReference type="NCBI Taxonomy" id="340099"/>
    <lineage>
        <taxon>Bacteria</taxon>
        <taxon>Bacillati</taxon>
        <taxon>Bacillota</taxon>
        <taxon>Clostridia</taxon>
        <taxon>Thermoanaerobacterales</taxon>
        <taxon>Thermoanaerobacteraceae</taxon>
        <taxon>Thermoanaerobacter</taxon>
    </lineage>
</organism>
<keyword evidence="3" id="KW-1185">Reference proteome</keyword>
<dbReference type="KEGG" id="tpd:Teth39_2210"/>
<evidence type="ECO:0008006" key="4">
    <source>
        <dbReference type="Google" id="ProtNLM"/>
    </source>
</evidence>
<dbReference type="STRING" id="340099.Teth39_2210"/>
<dbReference type="eggNOG" id="COG3344">
    <property type="taxonomic scope" value="Bacteria"/>
</dbReference>
<sequence>MDSKDMQRLQTTQQRGYPLNREMEFQKTTEVHSISSASKDRRNDVQRYTSKMLEMIVERGNMRAAYKRVVANKGSHGVDGMEVDELLPYLKENFKP</sequence>
<dbReference type="HOGENOM" id="CLU_162364_0_0_9"/>